<feature type="domain" description="TIR" evidence="13">
    <location>
        <begin position="830"/>
        <end position="969"/>
    </location>
</feature>
<keyword evidence="10" id="KW-0325">Glycoprotein</keyword>
<dbReference type="RefSeq" id="XP_029716867.2">
    <property type="nucleotide sequence ID" value="XM_029861007.2"/>
</dbReference>
<keyword evidence="4 12" id="KW-0812">Transmembrane</keyword>
<dbReference type="InterPro" id="IPR000157">
    <property type="entry name" value="TIR_dom"/>
</dbReference>
<dbReference type="SUPFAM" id="SSF52200">
    <property type="entry name" value="Toll/Interleukin receptor TIR domain"/>
    <property type="match status" value="1"/>
</dbReference>
<feature type="compositionally biased region" description="Basic and acidic residues" evidence="11">
    <location>
        <begin position="1023"/>
        <end position="1036"/>
    </location>
</feature>
<keyword evidence="5" id="KW-0732">Signal</keyword>
<dbReference type="SUPFAM" id="SSF52058">
    <property type="entry name" value="L domain-like"/>
    <property type="match status" value="1"/>
</dbReference>
<keyword evidence="9" id="KW-0675">Receptor</keyword>
<evidence type="ECO:0000256" key="5">
    <source>
        <dbReference type="ARBA" id="ARBA00022729"/>
    </source>
</evidence>
<evidence type="ECO:0000256" key="11">
    <source>
        <dbReference type="SAM" id="MobiDB-lite"/>
    </source>
</evidence>
<keyword evidence="3" id="KW-0433">Leucine-rich repeat</keyword>
<dbReference type="GeneID" id="115260112"/>
<evidence type="ECO:0000256" key="10">
    <source>
        <dbReference type="ARBA" id="ARBA00023180"/>
    </source>
</evidence>
<dbReference type="InterPro" id="IPR035897">
    <property type="entry name" value="Toll_tir_struct_dom_sf"/>
</dbReference>
<evidence type="ECO:0000313" key="14">
    <source>
        <dbReference type="EnsemblMetazoa" id="AALFPA23_023968.P35718"/>
    </source>
</evidence>
<feature type="compositionally biased region" description="Basic residues" evidence="11">
    <location>
        <begin position="975"/>
        <end position="990"/>
    </location>
</feature>
<accession>A0ABM2A308</accession>
<evidence type="ECO:0000313" key="15">
    <source>
        <dbReference type="Proteomes" id="UP000069940"/>
    </source>
</evidence>
<evidence type="ECO:0000256" key="6">
    <source>
        <dbReference type="ARBA" id="ARBA00022737"/>
    </source>
</evidence>
<keyword evidence="7 12" id="KW-1133">Transmembrane helix</keyword>
<evidence type="ECO:0000256" key="8">
    <source>
        <dbReference type="ARBA" id="ARBA00023136"/>
    </source>
</evidence>
<proteinExistence type="inferred from homology"/>
<comment type="subcellular location">
    <subcellularLocation>
        <location evidence="1">Membrane</location>
        <topology evidence="1">Single-pass membrane protein</topology>
    </subcellularLocation>
</comment>
<reference evidence="15" key="1">
    <citation type="journal article" date="2015" name="Proc. Natl. Acad. Sci. U.S.A.">
        <title>Genome sequence of the Asian Tiger mosquito, Aedes albopictus, reveals insights into its biology, genetics, and evolution.</title>
        <authorList>
            <person name="Chen X.G."/>
            <person name="Jiang X."/>
            <person name="Gu J."/>
            <person name="Xu M."/>
            <person name="Wu Y."/>
            <person name="Deng Y."/>
            <person name="Zhang C."/>
            <person name="Bonizzoni M."/>
            <person name="Dermauw W."/>
            <person name="Vontas J."/>
            <person name="Armbruster P."/>
            <person name="Huang X."/>
            <person name="Yang Y."/>
            <person name="Zhang H."/>
            <person name="He W."/>
            <person name="Peng H."/>
            <person name="Liu Y."/>
            <person name="Wu K."/>
            <person name="Chen J."/>
            <person name="Lirakis M."/>
            <person name="Topalis P."/>
            <person name="Van Leeuwen T."/>
            <person name="Hall A.B."/>
            <person name="Jiang X."/>
            <person name="Thorpe C."/>
            <person name="Mueller R.L."/>
            <person name="Sun C."/>
            <person name="Waterhouse R.M."/>
            <person name="Yan G."/>
            <person name="Tu Z.J."/>
            <person name="Fang X."/>
            <person name="James A.A."/>
        </authorList>
    </citation>
    <scope>NUCLEOTIDE SEQUENCE [LARGE SCALE GENOMIC DNA]</scope>
    <source>
        <strain evidence="15">Foshan</strain>
    </source>
</reference>
<dbReference type="Pfam" id="PF13855">
    <property type="entry name" value="LRR_8"/>
    <property type="match status" value="2"/>
</dbReference>
<name>A0ABM2A308_AEDAL</name>
<dbReference type="SMART" id="SM00369">
    <property type="entry name" value="LRR_TYP"/>
    <property type="match status" value="6"/>
</dbReference>
<feature type="region of interest" description="Disordered" evidence="11">
    <location>
        <begin position="108"/>
        <end position="142"/>
    </location>
</feature>
<evidence type="ECO:0000256" key="9">
    <source>
        <dbReference type="ARBA" id="ARBA00023170"/>
    </source>
</evidence>
<organism evidence="14 15">
    <name type="scientific">Aedes albopictus</name>
    <name type="common">Asian tiger mosquito</name>
    <name type="synonym">Stegomyia albopicta</name>
    <dbReference type="NCBI Taxonomy" id="7160"/>
    <lineage>
        <taxon>Eukaryota</taxon>
        <taxon>Metazoa</taxon>
        <taxon>Ecdysozoa</taxon>
        <taxon>Arthropoda</taxon>
        <taxon>Hexapoda</taxon>
        <taxon>Insecta</taxon>
        <taxon>Pterygota</taxon>
        <taxon>Neoptera</taxon>
        <taxon>Endopterygota</taxon>
        <taxon>Diptera</taxon>
        <taxon>Nematocera</taxon>
        <taxon>Culicoidea</taxon>
        <taxon>Culicidae</taxon>
        <taxon>Culicinae</taxon>
        <taxon>Aedini</taxon>
        <taxon>Aedes</taxon>
        <taxon>Stegomyia</taxon>
    </lineage>
</organism>
<evidence type="ECO:0000256" key="2">
    <source>
        <dbReference type="ARBA" id="ARBA00009634"/>
    </source>
</evidence>
<dbReference type="SMART" id="SM00255">
    <property type="entry name" value="TIR"/>
    <property type="match status" value="1"/>
</dbReference>
<evidence type="ECO:0000256" key="4">
    <source>
        <dbReference type="ARBA" id="ARBA00022692"/>
    </source>
</evidence>
<dbReference type="InterPro" id="IPR003591">
    <property type="entry name" value="Leu-rich_rpt_typical-subtyp"/>
</dbReference>
<dbReference type="InterPro" id="IPR032675">
    <property type="entry name" value="LRR_dom_sf"/>
</dbReference>
<evidence type="ECO:0000256" key="12">
    <source>
        <dbReference type="SAM" id="Phobius"/>
    </source>
</evidence>
<comment type="similarity">
    <text evidence="2">Belongs to the Toll-like receptor family.</text>
</comment>
<feature type="region of interest" description="Disordered" evidence="11">
    <location>
        <begin position="607"/>
        <end position="627"/>
    </location>
</feature>
<sequence length="1050" mass="119166">MIGHAVQLPKLKITQSGRLFVVLLLLLSFARKHDVIVDGLPRSFGEKIETLRKHHKPPTYPIDSAEYEEVIQARRRLSAVVGMPPAPPPVEYHENVSGQLLAKNHRYKSTQERSPSSSARGLGPIIVNGDNGEATTPKTFDDTDEQECILGRAHHYMAKWLNRNGTINADNSNIEGTFLDLSHNSSLRLINEIKPFLGHYNQKRLIYLSLAFSGITAVPKSELTLVNGTLSFMSLMGNVLIPFSLPVLQNLRVLDLRHCGFNSLPNKAFVNTPNLVKLFLAHNSLTNLNSNHFNGLSKLRHLDLSYINQEQLSGLIGYEQQADPYSSLTEGLDLSEDVFIPLGNLSFLDLSYTKLLSYSARAFRSVAVVQLSLCYTGIPIIVGSMMNGSLKVLDISGNPGITTAIHHDASEARGFNANLEILVCENSTVKHLQWLNGMISLKVLLLGHNNINQLTNVTFANMGALEILDLSNNHVSNWHQRVFEGNDNLFILDLSANNINVLTTEMLYDLASVEFIAIGQNSFVCHCLLREFIELAAKTSQVIACLLQSIVNQIQDLSTEDLDVDYLDDHLFSQGEVWEHAKEITSTTLRTTDKSALRLTTAVEKQPRSLQSEMTTTTTSIPPSSDELHKAEDDYNVLFRVIHSYVETMYSSTAKFQESLDKYNRNRPSSRVYRNMVNSRLTSRFFRIDCNNDTDVSEEEESDISDEYIDHPLYNLNIQIIDFDEEDYKCIDLDNSEFYLFEQERCTFDRTLLDNWNLGVAPSSTTANIVKFTLMFFGFALVAFIIYISKWEYIKYFCIIVRNATVLSLLKHKNEALLRKHSLVSVGGCYMYDVFVSYSEQDRQWVLDELLPNLEKTEDISVCLHERDFQVGVSILENIIYCMDQSRTLLLVMSESFLLSHWCQFEMHLAQHRLLETCREQLILVLLEDIPKIKRSKTLQYLMKTKTYIIWPQPSEQRSAGVAANSEETDDVKGKSKKEKSKKKSRNRKQQSKEKDPQSLIEERNLFWKRLRNAIGESAVWEQESHKSALGGERRKSNSSSSSTAKESTA</sequence>
<feature type="region of interest" description="Disordered" evidence="11">
    <location>
        <begin position="959"/>
        <end position="999"/>
    </location>
</feature>
<evidence type="ECO:0000256" key="1">
    <source>
        <dbReference type="ARBA" id="ARBA00004167"/>
    </source>
</evidence>
<dbReference type="PANTHER" id="PTHR24365:SF530">
    <property type="entry name" value="MSTPROX-RELATED"/>
    <property type="match status" value="1"/>
</dbReference>
<feature type="transmembrane region" description="Helical" evidence="12">
    <location>
        <begin position="769"/>
        <end position="788"/>
    </location>
</feature>
<dbReference type="InterPro" id="IPR001611">
    <property type="entry name" value="Leu-rich_rpt"/>
</dbReference>
<reference evidence="14" key="2">
    <citation type="submission" date="2025-05" db="UniProtKB">
        <authorList>
            <consortium name="EnsemblMetazoa"/>
        </authorList>
    </citation>
    <scope>IDENTIFICATION</scope>
    <source>
        <strain evidence="14">Foshan</strain>
    </source>
</reference>
<keyword evidence="15" id="KW-1185">Reference proteome</keyword>
<dbReference type="EnsemblMetazoa" id="AALFPA23_023968.R35718">
    <property type="protein sequence ID" value="AALFPA23_023968.P35718"/>
    <property type="gene ID" value="AALFPA23_023968"/>
</dbReference>
<dbReference type="Gene3D" id="3.80.10.10">
    <property type="entry name" value="Ribonuclease Inhibitor"/>
    <property type="match status" value="2"/>
</dbReference>
<keyword evidence="6" id="KW-0677">Repeat</keyword>
<dbReference type="Pfam" id="PF13676">
    <property type="entry name" value="TIR_2"/>
    <property type="match status" value="1"/>
</dbReference>
<evidence type="ECO:0000259" key="13">
    <source>
        <dbReference type="PROSITE" id="PS50104"/>
    </source>
</evidence>
<dbReference type="Gene3D" id="3.40.50.10140">
    <property type="entry name" value="Toll/interleukin-1 receptor homology (TIR) domain"/>
    <property type="match status" value="1"/>
</dbReference>
<evidence type="ECO:0000256" key="7">
    <source>
        <dbReference type="ARBA" id="ARBA00022989"/>
    </source>
</evidence>
<evidence type="ECO:0000256" key="3">
    <source>
        <dbReference type="ARBA" id="ARBA00022614"/>
    </source>
</evidence>
<dbReference type="PROSITE" id="PS50104">
    <property type="entry name" value="TIR"/>
    <property type="match status" value="1"/>
</dbReference>
<feature type="compositionally biased region" description="Low complexity" evidence="11">
    <location>
        <begin position="1038"/>
        <end position="1050"/>
    </location>
</feature>
<keyword evidence="8 12" id="KW-0472">Membrane</keyword>
<dbReference type="Proteomes" id="UP000069940">
    <property type="component" value="Unassembled WGS sequence"/>
</dbReference>
<protein>
    <recommendedName>
        <fullName evidence="13">TIR domain-containing protein</fullName>
    </recommendedName>
</protein>
<feature type="region of interest" description="Disordered" evidence="11">
    <location>
        <begin position="1019"/>
        <end position="1050"/>
    </location>
</feature>
<dbReference type="PROSITE" id="PS51450">
    <property type="entry name" value="LRR"/>
    <property type="match status" value="1"/>
</dbReference>
<dbReference type="PANTHER" id="PTHR24365">
    <property type="entry name" value="TOLL-LIKE RECEPTOR"/>
    <property type="match status" value="1"/>
</dbReference>